<evidence type="ECO:0000259" key="9">
    <source>
        <dbReference type="PROSITE" id="PS50112"/>
    </source>
</evidence>
<dbReference type="Pfam" id="PF02518">
    <property type="entry name" value="HATPase_c"/>
    <property type="match status" value="1"/>
</dbReference>
<dbReference type="SMART" id="SM00388">
    <property type="entry name" value="HisKA"/>
    <property type="match status" value="1"/>
</dbReference>
<feature type="coiled-coil region" evidence="7">
    <location>
        <begin position="269"/>
        <end position="296"/>
    </location>
</feature>
<feature type="domain" description="PAC" evidence="10">
    <location>
        <begin position="790"/>
        <end position="843"/>
    </location>
</feature>
<evidence type="ECO:0000256" key="3">
    <source>
        <dbReference type="ARBA" id="ARBA00022553"/>
    </source>
</evidence>
<dbReference type="EMBL" id="JBHZOL010000031">
    <property type="protein sequence ID" value="MFE4105635.1"/>
    <property type="molecule type" value="Genomic_DNA"/>
</dbReference>
<evidence type="ECO:0000256" key="1">
    <source>
        <dbReference type="ARBA" id="ARBA00000085"/>
    </source>
</evidence>
<sequence>MTETATVEFQLQQFAQGQSHLQAFFAETPDLFCRLSLDANCLELCPHWLPVTGWNPTDLQGTGWLACIASEDRPTIFQMLHQASLQTQATQPITCRFRYPDESWQFFAVRSRIHQGSYWLHCRPLGTHLPQLSQPDLQRLQRSEERWQLAIEGSNDGIWDWDIENDQVFRSERWLSILGYSKDQIDTKQEFWTNLIHPEDRKAVIAAQQAYLQHLNPEYAVEYRMRCQDGTYKWIFSRGKAVWDYQGNPIRMVGTNTDIHDRKQIKQERDRFLTQLQIQNKNLEQLIQQLGALLEDRTYQMVQQAQTLDAILSSSSDPIYCFDRHYQLRYVSIRGAAILGYAPNEMLHKTGRELGFPERSVVKFEQQIQDVITTGNSQTYQKGLVTVQGKRDFEYVLNPIFAESGEVEAVVINARDVTDLKRSEHILKNLAAGTAAVIGKDFFPALVHHLAQTLNVRYAIIAELHSHQRLEIVAASPELSTKISRAWAIANTPCQQAIAQGSYHCPCLVQQQFPEDQNLVTLEADSYYGISLTNSQGDHIGLLCVLDHKPFPYSERIEQVLRIFAARAGAELERQQTSDALHRSEERFRRIFEESPLGIALADLEGRFVTVNPKLCKWLGYSATALKQLTFFEITHIADRGLHLPYLQDLMSGQLDRISIEKRFLHKNGTPLWANLTLSRVCYSEDDSIHLLGLIEDIGDRKQAEQALKDSRHLLQQITETSPSLVYIFDLIQQATVYTNRDLAVVLGYQDRQISEASLQFLANVMHPDDFPRFISYLQQLSAATDGELLSLEYRVRKANGRWAWFESVDTVFTRDAKGTVTQVIGNALDISDRKQAEAEMEKALERERELSELKSRFVSMTSHEFRTPLAVIASSAGILKDFGYKLDESRKQRHLETIQTYVQHTTQLLDDILLLNRAESGRVNCVPLPLNLVTFCRELIEDMQLSAPDYVLNLTLEEPEVAIFEMSASWSVLLDAKLLRQILVNLLSNGIKYSDPGSCVTLSLARDDTTVTLNISDEGIGILPEDQEYLFESFHRGANVGTTQGTGLGLSIVKRCVELHNGRLSFKSRPLQGTTFTVCLPITADEVSEPVVPKAE</sequence>
<dbReference type="SMART" id="SM00387">
    <property type="entry name" value="HATPase_c"/>
    <property type="match status" value="1"/>
</dbReference>
<dbReference type="SUPFAM" id="SSF55874">
    <property type="entry name" value="ATPase domain of HSP90 chaperone/DNA topoisomerase II/histidine kinase"/>
    <property type="match status" value="1"/>
</dbReference>
<feature type="domain" description="PAS" evidence="9">
    <location>
        <begin position="304"/>
        <end position="375"/>
    </location>
</feature>
<gene>
    <name evidence="11" type="ORF">ACFVKH_05055</name>
</gene>
<dbReference type="PANTHER" id="PTHR43304:SF1">
    <property type="entry name" value="PAC DOMAIN-CONTAINING PROTEIN"/>
    <property type="match status" value="1"/>
</dbReference>
<keyword evidence="6" id="KW-0902">Two-component regulatory system</keyword>
<keyword evidence="7" id="KW-0175">Coiled coil</keyword>
<dbReference type="SUPFAM" id="SSF47384">
    <property type="entry name" value="Homodimeric domain of signal transducing histidine kinase"/>
    <property type="match status" value="1"/>
</dbReference>
<keyword evidence="4" id="KW-0808">Transferase</keyword>
<keyword evidence="5" id="KW-0418">Kinase</keyword>
<dbReference type="InterPro" id="IPR029016">
    <property type="entry name" value="GAF-like_dom_sf"/>
</dbReference>
<dbReference type="InterPro" id="IPR003594">
    <property type="entry name" value="HATPase_dom"/>
</dbReference>
<dbReference type="Pfam" id="PF13426">
    <property type="entry name" value="PAS_9"/>
    <property type="match status" value="1"/>
</dbReference>
<dbReference type="InterPro" id="IPR052162">
    <property type="entry name" value="Sensor_kinase/Photoreceptor"/>
</dbReference>
<feature type="domain" description="PAC" evidence="10">
    <location>
        <begin position="378"/>
        <end position="429"/>
    </location>
</feature>
<evidence type="ECO:0000256" key="6">
    <source>
        <dbReference type="ARBA" id="ARBA00023012"/>
    </source>
</evidence>
<dbReference type="Pfam" id="PF08448">
    <property type="entry name" value="PAS_4"/>
    <property type="match status" value="1"/>
</dbReference>
<dbReference type="SMART" id="SM00065">
    <property type="entry name" value="GAF"/>
    <property type="match status" value="1"/>
</dbReference>
<dbReference type="InterPro" id="IPR013656">
    <property type="entry name" value="PAS_4"/>
</dbReference>
<keyword evidence="3" id="KW-0597">Phosphoprotein</keyword>
<dbReference type="PRINTS" id="PR00344">
    <property type="entry name" value="BCTRLSENSOR"/>
</dbReference>
<dbReference type="CDD" id="cd00082">
    <property type="entry name" value="HisKA"/>
    <property type="match status" value="1"/>
</dbReference>
<dbReference type="InterPro" id="IPR000700">
    <property type="entry name" value="PAS-assoc_C"/>
</dbReference>
<dbReference type="RefSeq" id="WP_377962550.1">
    <property type="nucleotide sequence ID" value="NZ_JBHZOL010000031.1"/>
</dbReference>
<dbReference type="InterPro" id="IPR004358">
    <property type="entry name" value="Sig_transdc_His_kin-like_C"/>
</dbReference>
<dbReference type="NCBIfam" id="TIGR00229">
    <property type="entry name" value="sensory_box"/>
    <property type="match status" value="4"/>
</dbReference>
<dbReference type="InterPro" id="IPR035965">
    <property type="entry name" value="PAS-like_dom_sf"/>
</dbReference>
<dbReference type="InterPro" id="IPR000014">
    <property type="entry name" value="PAS"/>
</dbReference>
<dbReference type="PANTHER" id="PTHR43304">
    <property type="entry name" value="PHYTOCHROME-LIKE PROTEIN CPH1"/>
    <property type="match status" value="1"/>
</dbReference>
<accession>A0ABW6IBV1</accession>
<dbReference type="InterPro" id="IPR005467">
    <property type="entry name" value="His_kinase_dom"/>
</dbReference>
<feature type="domain" description="PAS" evidence="9">
    <location>
        <begin position="711"/>
        <end position="785"/>
    </location>
</feature>
<dbReference type="Gene3D" id="3.30.450.40">
    <property type="match status" value="1"/>
</dbReference>
<name>A0ABW6IBV1_9CYAN</name>
<evidence type="ECO:0000313" key="11">
    <source>
        <dbReference type="EMBL" id="MFE4105635.1"/>
    </source>
</evidence>
<evidence type="ECO:0000256" key="5">
    <source>
        <dbReference type="ARBA" id="ARBA00022777"/>
    </source>
</evidence>
<dbReference type="PROSITE" id="PS50113">
    <property type="entry name" value="PAC"/>
    <property type="match status" value="4"/>
</dbReference>
<dbReference type="Pfam" id="PF00512">
    <property type="entry name" value="HisKA"/>
    <property type="match status" value="1"/>
</dbReference>
<keyword evidence="12" id="KW-1185">Reference proteome</keyword>
<dbReference type="SUPFAM" id="SSF55781">
    <property type="entry name" value="GAF domain-like"/>
    <property type="match status" value="1"/>
</dbReference>
<dbReference type="Pfam" id="PF08447">
    <property type="entry name" value="PAS_3"/>
    <property type="match status" value="2"/>
</dbReference>
<dbReference type="InterPro" id="IPR036097">
    <property type="entry name" value="HisK_dim/P_sf"/>
</dbReference>
<dbReference type="SMART" id="SM00086">
    <property type="entry name" value="PAC"/>
    <property type="match status" value="4"/>
</dbReference>
<dbReference type="PROSITE" id="PS50112">
    <property type="entry name" value="PAS"/>
    <property type="match status" value="4"/>
</dbReference>
<evidence type="ECO:0000256" key="2">
    <source>
        <dbReference type="ARBA" id="ARBA00012438"/>
    </source>
</evidence>
<dbReference type="InterPro" id="IPR003018">
    <property type="entry name" value="GAF"/>
</dbReference>
<feature type="domain" description="PAC" evidence="10">
    <location>
        <begin position="658"/>
        <end position="710"/>
    </location>
</feature>
<dbReference type="SUPFAM" id="SSF55785">
    <property type="entry name" value="PYP-like sensor domain (PAS domain)"/>
    <property type="match status" value="5"/>
</dbReference>
<protein>
    <recommendedName>
        <fullName evidence="2">histidine kinase</fullName>
        <ecNumber evidence="2">2.7.13.3</ecNumber>
    </recommendedName>
</protein>
<evidence type="ECO:0000259" key="8">
    <source>
        <dbReference type="PROSITE" id="PS50109"/>
    </source>
</evidence>
<evidence type="ECO:0000256" key="7">
    <source>
        <dbReference type="SAM" id="Coils"/>
    </source>
</evidence>
<feature type="domain" description="PAC" evidence="10">
    <location>
        <begin position="219"/>
        <end position="271"/>
    </location>
</feature>
<dbReference type="SMART" id="SM00091">
    <property type="entry name" value="PAS"/>
    <property type="match status" value="5"/>
</dbReference>
<dbReference type="Gene3D" id="3.30.450.20">
    <property type="entry name" value="PAS domain"/>
    <property type="match status" value="5"/>
</dbReference>
<dbReference type="Proteomes" id="UP001600165">
    <property type="component" value="Unassembled WGS sequence"/>
</dbReference>
<dbReference type="InterPro" id="IPR003661">
    <property type="entry name" value="HisK_dim/P_dom"/>
</dbReference>
<dbReference type="CDD" id="cd00130">
    <property type="entry name" value="PAS"/>
    <property type="match status" value="5"/>
</dbReference>
<evidence type="ECO:0000259" key="10">
    <source>
        <dbReference type="PROSITE" id="PS50113"/>
    </source>
</evidence>
<feature type="domain" description="PAS" evidence="9">
    <location>
        <begin position="584"/>
        <end position="654"/>
    </location>
</feature>
<feature type="domain" description="PAS" evidence="9">
    <location>
        <begin position="143"/>
        <end position="215"/>
    </location>
</feature>
<reference evidence="11 12" key="1">
    <citation type="submission" date="2024-10" db="EMBL/GenBank/DDBJ databases">
        <authorList>
            <person name="Ratan Roy A."/>
            <person name="Morales Sandoval P.H."/>
            <person name="De Los Santos Villalobos S."/>
            <person name="Chakraborty S."/>
            <person name="Mukherjee J."/>
        </authorList>
    </citation>
    <scope>NUCLEOTIDE SEQUENCE [LARGE SCALE GENOMIC DNA]</scope>
    <source>
        <strain evidence="11 12">S1</strain>
    </source>
</reference>
<feature type="domain" description="Histidine kinase" evidence="8">
    <location>
        <begin position="861"/>
        <end position="1085"/>
    </location>
</feature>
<dbReference type="InterPro" id="IPR036890">
    <property type="entry name" value="HATPase_C_sf"/>
</dbReference>
<dbReference type="PROSITE" id="PS50109">
    <property type="entry name" value="HIS_KIN"/>
    <property type="match status" value="1"/>
</dbReference>
<dbReference type="InterPro" id="IPR013655">
    <property type="entry name" value="PAS_fold_3"/>
</dbReference>
<dbReference type="Gene3D" id="3.30.565.10">
    <property type="entry name" value="Histidine kinase-like ATPase, C-terminal domain"/>
    <property type="match status" value="1"/>
</dbReference>
<comment type="catalytic activity">
    <reaction evidence="1">
        <text>ATP + protein L-histidine = ADP + protein N-phospho-L-histidine.</text>
        <dbReference type="EC" id="2.7.13.3"/>
    </reaction>
</comment>
<evidence type="ECO:0000256" key="4">
    <source>
        <dbReference type="ARBA" id="ARBA00022679"/>
    </source>
</evidence>
<comment type="caution">
    <text evidence="11">The sequence shown here is derived from an EMBL/GenBank/DDBJ whole genome shotgun (WGS) entry which is preliminary data.</text>
</comment>
<organism evidence="11 12">
    <name type="scientific">Almyronema epifaneia S1</name>
    <dbReference type="NCBI Taxonomy" id="2991925"/>
    <lineage>
        <taxon>Bacteria</taxon>
        <taxon>Bacillati</taxon>
        <taxon>Cyanobacteriota</taxon>
        <taxon>Cyanophyceae</taxon>
        <taxon>Nodosilineales</taxon>
        <taxon>Nodosilineaceae</taxon>
        <taxon>Almyronema</taxon>
        <taxon>Almyronema epifaneia</taxon>
    </lineage>
</organism>
<proteinExistence type="predicted"/>
<evidence type="ECO:0000313" key="12">
    <source>
        <dbReference type="Proteomes" id="UP001600165"/>
    </source>
</evidence>
<dbReference type="Gene3D" id="1.10.287.130">
    <property type="match status" value="1"/>
</dbReference>
<dbReference type="EC" id="2.7.13.3" evidence="2"/>
<dbReference type="InterPro" id="IPR001610">
    <property type="entry name" value="PAC"/>
</dbReference>